<dbReference type="GO" id="GO:0006508">
    <property type="term" value="P:proteolysis"/>
    <property type="evidence" value="ECO:0007669"/>
    <property type="project" value="UniProtKB-KW"/>
</dbReference>
<comment type="caution">
    <text evidence="24">The sequence shown here is derived from an EMBL/GenBank/DDBJ whole genome shotgun (WGS) entry which is preliminary data.</text>
</comment>
<dbReference type="Gene3D" id="3.40.50.1820">
    <property type="entry name" value="alpha/beta hydrolase"/>
    <property type="match status" value="1"/>
</dbReference>
<dbReference type="OrthoDB" id="443318at2759"/>
<dbReference type="Gene3D" id="4.10.1000.10">
    <property type="entry name" value="Zinc finger, CCCH-type"/>
    <property type="match status" value="1"/>
</dbReference>
<comment type="similarity">
    <text evidence="21">Belongs to the dus family. Dus3 subfamily.</text>
</comment>
<evidence type="ECO:0000256" key="4">
    <source>
        <dbReference type="ARBA" id="ARBA00022643"/>
    </source>
</evidence>
<dbReference type="Pfam" id="PF25585">
    <property type="entry name" value="zf-CCCH_DUS3L"/>
    <property type="match status" value="2"/>
</dbReference>
<keyword evidence="9" id="KW-0732">Signal</keyword>
<dbReference type="Pfam" id="PF00450">
    <property type="entry name" value="Peptidase_S10"/>
    <property type="match status" value="1"/>
</dbReference>
<dbReference type="Proteomes" id="UP000245119">
    <property type="component" value="Linkage Group LG5"/>
</dbReference>
<evidence type="ECO:0000256" key="8">
    <source>
        <dbReference type="ARBA" id="ARBA00022694"/>
    </source>
</evidence>
<dbReference type="GO" id="GO:0050660">
    <property type="term" value="F:flavin adenine dinucleotide binding"/>
    <property type="evidence" value="ECO:0007669"/>
    <property type="project" value="UniProtKB-UniRule"/>
</dbReference>
<evidence type="ECO:0000256" key="17">
    <source>
        <dbReference type="ARBA" id="ARBA00048342"/>
    </source>
</evidence>
<dbReference type="InterPro" id="IPR035587">
    <property type="entry name" value="DUS-like_FMN-bd"/>
</dbReference>
<keyword evidence="20 21" id="KW-0863">Zinc-finger</keyword>
<dbReference type="EC" id="1.3.1.-" evidence="21"/>
<feature type="compositionally biased region" description="Basic and acidic residues" evidence="22">
    <location>
        <begin position="630"/>
        <end position="653"/>
    </location>
</feature>
<dbReference type="PRINTS" id="PR00724">
    <property type="entry name" value="CRBOXYPTASEC"/>
</dbReference>
<dbReference type="SUPFAM" id="SSF53474">
    <property type="entry name" value="alpha/beta-Hydrolases"/>
    <property type="match status" value="1"/>
</dbReference>
<evidence type="ECO:0000259" key="23">
    <source>
        <dbReference type="PROSITE" id="PS50103"/>
    </source>
</evidence>
<dbReference type="PANTHER" id="PTHR45846:SF1">
    <property type="entry name" value="TRNA-DIHYDROURIDINE(47) SYNTHASE [NAD(P)(+)]-LIKE"/>
    <property type="match status" value="1"/>
</dbReference>
<dbReference type="InterPro" id="IPR013785">
    <property type="entry name" value="Aldolase_TIM"/>
</dbReference>
<evidence type="ECO:0000256" key="16">
    <source>
        <dbReference type="ARBA" id="ARBA00048266"/>
    </source>
</evidence>
<feature type="domain" description="C3H1-type" evidence="23">
    <location>
        <begin position="508"/>
        <end position="536"/>
    </location>
</feature>
<evidence type="ECO:0000256" key="5">
    <source>
        <dbReference type="ARBA" id="ARBA00022645"/>
    </source>
</evidence>
<gene>
    <name evidence="24" type="ORF">C0Q70_09847</name>
</gene>
<name>A0A2T7PAY9_POMCA</name>
<evidence type="ECO:0000256" key="19">
    <source>
        <dbReference type="ARBA" id="ARBA00049513"/>
    </source>
</evidence>
<evidence type="ECO:0000256" key="14">
    <source>
        <dbReference type="ARBA" id="ARBA00023180"/>
    </source>
</evidence>
<feature type="domain" description="C3H1-type" evidence="23">
    <location>
        <begin position="544"/>
        <end position="574"/>
    </location>
</feature>
<keyword evidence="8 21" id="KW-0819">tRNA processing</keyword>
<evidence type="ECO:0000256" key="11">
    <source>
        <dbReference type="ARBA" id="ARBA00022857"/>
    </source>
</evidence>
<evidence type="ECO:0000256" key="2">
    <source>
        <dbReference type="ARBA" id="ARBA00009431"/>
    </source>
</evidence>
<comment type="cofactor">
    <cofactor evidence="1 21">
        <name>FMN</name>
        <dbReference type="ChEBI" id="CHEBI:58210"/>
    </cofactor>
</comment>
<dbReference type="InterPro" id="IPR001563">
    <property type="entry name" value="Peptidase_S10"/>
</dbReference>
<dbReference type="GO" id="GO:0102265">
    <property type="term" value="F:tRNA-dihydrouridine47 synthase activity"/>
    <property type="evidence" value="ECO:0007669"/>
    <property type="project" value="UniProtKB-EC"/>
</dbReference>
<keyword evidence="20 21" id="KW-0862">Zinc</keyword>
<keyword evidence="12 21" id="KW-0560">Oxidoreductase</keyword>
<keyword evidence="6" id="KW-0507">mRNA processing</keyword>
<keyword evidence="13" id="KW-0520">NAD</keyword>
<dbReference type="InterPro" id="IPR029058">
    <property type="entry name" value="AB_hydrolase_fold"/>
</dbReference>
<evidence type="ECO:0000256" key="12">
    <source>
        <dbReference type="ARBA" id="ARBA00023002"/>
    </source>
</evidence>
<reference evidence="24 25" key="1">
    <citation type="submission" date="2018-04" db="EMBL/GenBank/DDBJ databases">
        <title>The genome of golden apple snail Pomacea canaliculata provides insight into stress tolerance and invasive adaptation.</title>
        <authorList>
            <person name="Liu C."/>
            <person name="Liu B."/>
            <person name="Ren Y."/>
            <person name="Zhang Y."/>
            <person name="Wang H."/>
            <person name="Li S."/>
            <person name="Jiang F."/>
            <person name="Yin L."/>
            <person name="Zhang G."/>
            <person name="Qian W."/>
            <person name="Fan W."/>
        </authorList>
    </citation>
    <scope>NUCLEOTIDE SEQUENCE [LARGE SCALE GENOMIC DNA]</scope>
    <source>
        <strain evidence="24">SZHN2017</strain>
        <tissue evidence="24">Muscle</tissue>
    </source>
</reference>
<sequence>MYIDETKTDPANAPVLMWLQGGPGGSSLFGLFVEHGPFYINENTKLLPRNVTWNEKYSLLYVDNPVGTGFSFTKADQGYAQNEEDVGRDLYSFLEQFFQIYKEYQQNDFYVTGESYAGKYVPAISYKIHTENQGHPKVMINFKGMAIGDGLCDPLTMMPKYADFMFNLGLLDENQRDYFQSMTDKAVVYIQNQQYLEAFKLFDMLLNGDITKEVPYFKNVSGLSDYYNFLHTQSPTQYDYYGTFLADPLVRRAIHVGNLTYNDGLAVETHLLEDIMASVKPWIAVLMDNYKVMIYNGQLDIIIAVPLTEAWLQTVEWSGLPRYKTADRLIWKVNPSDSEVAGYVRQVDNFYQNLLQVMKMSTRNKHGQITNRMEEHFRQQGDLSVAVASENEPAAAKKQKKSVEEDIISASQPANVLSSLRPGCAAVKPEFLVHDHEQQLDKNYLSQASKDKMMEDSSAAVESGNSSNAKRKADNPEDAVSEVLPEHQKKKIKLKGRNKQRPVTFKTNDAEKMCPAILKEEECKFGQKCKFCHNISLFMENKPKDLSAECHNFKTFGKCPYGFACRYAMQHISSDFKNITNQELFEKMTAQRQVYNVLDKDLQHLLWKKKYDFTKSNQIVNSYYNEMRQQKEEQKEKEETKEGLENGEAKLDSETPAQNPVGCVTDEEEIKLRTQEKKLVDFSNKLYLAPLTTVGNLPFRRLCKRFGADITCGEMAMATNLLQGQMSEWALLKRHHTEDIFGVQICGAYPDSMTRCAQLLQERINVDFIDINSGCPIDLIYKRGEGCALMGKMTKYENIVRCMNSVLDIPLTVKMRTGLTDNKNTAHMLIPRLRDAGVSLVTLHGRSREQRYTKLANWDYIEMCAKIASPMPLFEIKEQRHWDISASERFEILKDFCNYGLEYWGSDSKGVETIRRFLLEWLSFLHRYIPVGLLEHPPQKINQRPPYYKGRNELETLMASSSCGDWIKISEMLLGKVPEQFTFLPKHKANAYQ</sequence>
<evidence type="ECO:0000256" key="10">
    <source>
        <dbReference type="ARBA" id="ARBA00022801"/>
    </source>
</evidence>
<dbReference type="FunFam" id="3.40.50.1820:FF:000096">
    <property type="entry name" value="Carboxypeptidase vitellogenic-like"/>
    <property type="match status" value="1"/>
</dbReference>
<evidence type="ECO:0000256" key="21">
    <source>
        <dbReference type="RuleBase" id="RU291113"/>
    </source>
</evidence>
<evidence type="ECO:0000256" key="7">
    <source>
        <dbReference type="ARBA" id="ARBA00022670"/>
    </source>
</evidence>
<comment type="function">
    <text evidence="15">Catalyzes the synthesis of dihydrouridine, a modified base, in various RNAs, such as tRNAs, mRNAs and some long non-coding RNAs (lncRNAs). Mainly modifies the uridine in position 47 (U47) in the D-loop of most cytoplasmic tRNAs. Also able to mediate the formation of dihydrouridine in some mRNAs, thereby regulating their translation.</text>
</comment>
<evidence type="ECO:0000256" key="15">
    <source>
        <dbReference type="ARBA" id="ARBA00045365"/>
    </source>
</evidence>
<dbReference type="GO" id="GO:0004185">
    <property type="term" value="F:serine-type carboxypeptidase activity"/>
    <property type="evidence" value="ECO:0007669"/>
    <property type="project" value="InterPro"/>
</dbReference>
<evidence type="ECO:0000256" key="13">
    <source>
        <dbReference type="ARBA" id="ARBA00023027"/>
    </source>
</evidence>
<evidence type="ECO:0000256" key="9">
    <source>
        <dbReference type="ARBA" id="ARBA00022729"/>
    </source>
</evidence>
<dbReference type="InterPro" id="IPR018202">
    <property type="entry name" value="Ser_caboxypep_ser_AS"/>
</dbReference>
<dbReference type="GO" id="GO:0006397">
    <property type="term" value="P:mRNA processing"/>
    <property type="evidence" value="ECO:0007669"/>
    <property type="project" value="UniProtKB-KW"/>
</dbReference>
<comment type="catalytic activity">
    <reaction evidence="17">
        <text>a 5,6-dihydrouridine in mRNA + NAD(+) = a uridine in mRNA + NADH + H(+)</text>
        <dbReference type="Rhea" id="RHEA:69851"/>
        <dbReference type="Rhea" id="RHEA-COMP:14658"/>
        <dbReference type="Rhea" id="RHEA-COMP:17789"/>
        <dbReference type="ChEBI" id="CHEBI:15378"/>
        <dbReference type="ChEBI" id="CHEBI:57540"/>
        <dbReference type="ChEBI" id="CHEBI:57945"/>
        <dbReference type="ChEBI" id="CHEBI:65315"/>
        <dbReference type="ChEBI" id="CHEBI:74443"/>
    </reaction>
    <physiologicalReaction direction="right-to-left" evidence="17">
        <dbReference type="Rhea" id="RHEA:69853"/>
    </physiologicalReaction>
</comment>
<dbReference type="Gene3D" id="3.20.20.70">
    <property type="entry name" value="Aldolase class I"/>
    <property type="match status" value="1"/>
</dbReference>
<dbReference type="Pfam" id="PF01207">
    <property type="entry name" value="Dus"/>
    <property type="match status" value="1"/>
</dbReference>
<dbReference type="GO" id="GO:0003723">
    <property type="term" value="F:RNA binding"/>
    <property type="evidence" value="ECO:0007669"/>
    <property type="project" value="TreeGrafter"/>
</dbReference>
<evidence type="ECO:0000256" key="6">
    <source>
        <dbReference type="ARBA" id="ARBA00022664"/>
    </source>
</evidence>
<comment type="catalytic activity">
    <reaction evidence="16">
        <text>5,6-dihydrouridine(47) in tRNA + NAD(+) = uridine(47) in tRNA + NADH + H(+)</text>
        <dbReference type="Rhea" id="RHEA:53364"/>
        <dbReference type="Rhea" id="RHEA-COMP:13539"/>
        <dbReference type="Rhea" id="RHEA-COMP:13540"/>
        <dbReference type="ChEBI" id="CHEBI:15378"/>
        <dbReference type="ChEBI" id="CHEBI:57540"/>
        <dbReference type="ChEBI" id="CHEBI:57945"/>
        <dbReference type="ChEBI" id="CHEBI:65315"/>
        <dbReference type="ChEBI" id="CHEBI:74443"/>
        <dbReference type="EC" id="1.3.1.89"/>
    </reaction>
    <physiologicalReaction direction="right-to-left" evidence="16">
        <dbReference type="Rhea" id="RHEA:53366"/>
    </physiologicalReaction>
</comment>
<organism evidence="24 25">
    <name type="scientific">Pomacea canaliculata</name>
    <name type="common">Golden apple snail</name>
    <dbReference type="NCBI Taxonomy" id="400727"/>
    <lineage>
        <taxon>Eukaryota</taxon>
        <taxon>Metazoa</taxon>
        <taxon>Spiralia</taxon>
        <taxon>Lophotrochozoa</taxon>
        <taxon>Mollusca</taxon>
        <taxon>Gastropoda</taxon>
        <taxon>Caenogastropoda</taxon>
        <taxon>Architaenioglossa</taxon>
        <taxon>Ampullarioidea</taxon>
        <taxon>Ampullariidae</taxon>
        <taxon>Pomacea</taxon>
    </lineage>
</organism>
<dbReference type="InterPro" id="IPR018517">
    <property type="entry name" value="tRNA_hU_synthase_CS"/>
</dbReference>
<proteinExistence type="inferred from homology"/>
<evidence type="ECO:0000256" key="1">
    <source>
        <dbReference type="ARBA" id="ARBA00001917"/>
    </source>
</evidence>
<evidence type="ECO:0000313" key="24">
    <source>
        <dbReference type="EMBL" id="PVD30576.1"/>
    </source>
</evidence>
<keyword evidence="10" id="KW-0378">Hydrolase</keyword>
<comment type="catalytic activity">
    <reaction evidence="18">
        <text>a 5,6-dihydrouridine in mRNA + NADP(+) = a uridine in mRNA + NADPH + H(+)</text>
        <dbReference type="Rhea" id="RHEA:69855"/>
        <dbReference type="Rhea" id="RHEA-COMP:14658"/>
        <dbReference type="Rhea" id="RHEA-COMP:17789"/>
        <dbReference type="ChEBI" id="CHEBI:15378"/>
        <dbReference type="ChEBI" id="CHEBI:57783"/>
        <dbReference type="ChEBI" id="CHEBI:58349"/>
        <dbReference type="ChEBI" id="CHEBI:65315"/>
        <dbReference type="ChEBI" id="CHEBI:74443"/>
    </reaction>
    <physiologicalReaction direction="right-to-left" evidence="18">
        <dbReference type="Rhea" id="RHEA:69857"/>
    </physiologicalReaction>
</comment>
<feature type="zinc finger region" description="C3H1-type" evidence="20">
    <location>
        <begin position="544"/>
        <end position="574"/>
    </location>
</feature>
<dbReference type="SUPFAM" id="SSF51395">
    <property type="entry name" value="FMN-linked oxidoreductases"/>
    <property type="match status" value="1"/>
</dbReference>
<dbReference type="GO" id="GO:0008270">
    <property type="term" value="F:zinc ion binding"/>
    <property type="evidence" value="ECO:0007669"/>
    <property type="project" value="UniProtKB-KW"/>
</dbReference>
<dbReference type="PROSITE" id="PS00131">
    <property type="entry name" value="CARBOXYPEPT_SER_SER"/>
    <property type="match status" value="1"/>
</dbReference>
<keyword evidence="11" id="KW-0521">NADP</keyword>
<accession>A0A2T7PAY9</accession>
<keyword evidence="4 21" id="KW-0288">FMN</keyword>
<comment type="similarity">
    <text evidence="2">Belongs to the peptidase S10 family.</text>
</comment>
<dbReference type="InterPro" id="IPR000571">
    <property type="entry name" value="Znf_CCCH"/>
</dbReference>
<dbReference type="PANTHER" id="PTHR45846">
    <property type="entry name" value="TRNA-DIHYDROURIDINE(47) SYNTHASE [NAD(P)(+)]-LIKE"/>
    <property type="match status" value="1"/>
</dbReference>
<evidence type="ECO:0000313" key="25">
    <source>
        <dbReference type="Proteomes" id="UP000245119"/>
    </source>
</evidence>
<comment type="catalytic activity">
    <reaction evidence="19">
        <text>5,6-dihydrouridine(47) in tRNA + NADP(+) = uridine(47) in tRNA + NADPH + H(+)</text>
        <dbReference type="Rhea" id="RHEA:53360"/>
        <dbReference type="Rhea" id="RHEA-COMP:13539"/>
        <dbReference type="Rhea" id="RHEA-COMP:13540"/>
        <dbReference type="ChEBI" id="CHEBI:15378"/>
        <dbReference type="ChEBI" id="CHEBI:57783"/>
        <dbReference type="ChEBI" id="CHEBI:58349"/>
        <dbReference type="ChEBI" id="CHEBI:65315"/>
        <dbReference type="ChEBI" id="CHEBI:74443"/>
        <dbReference type="EC" id="1.3.1.89"/>
    </reaction>
    <physiologicalReaction direction="right-to-left" evidence="19">
        <dbReference type="Rhea" id="RHEA:53362"/>
    </physiologicalReaction>
</comment>
<dbReference type="AlphaFoldDB" id="A0A2T7PAY9"/>
<keyword evidence="7" id="KW-0645">Protease</keyword>
<dbReference type="PROSITE" id="PS50103">
    <property type="entry name" value="ZF_C3H1"/>
    <property type="match status" value="2"/>
</dbReference>
<keyword evidence="14" id="KW-0325">Glycoprotein</keyword>
<feature type="zinc finger region" description="C3H1-type" evidence="20">
    <location>
        <begin position="508"/>
        <end position="536"/>
    </location>
</feature>
<feature type="region of interest" description="Disordered" evidence="22">
    <location>
        <begin position="630"/>
        <end position="660"/>
    </location>
</feature>
<keyword evidence="20 21" id="KW-0479">Metal-binding</keyword>
<dbReference type="PROSITE" id="PS01136">
    <property type="entry name" value="UPF0034"/>
    <property type="match status" value="1"/>
</dbReference>
<evidence type="ECO:0000256" key="22">
    <source>
        <dbReference type="SAM" id="MobiDB-lite"/>
    </source>
</evidence>
<feature type="region of interest" description="Disordered" evidence="22">
    <location>
        <begin position="450"/>
        <end position="481"/>
    </location>
</feature>
<dbReference type="EMBL" id="PZQS01000005">
    <property type="protein sequence ID" value="PVD30576.1"/>
    <property type="molecule type" value="Genomic_DNA"/>
</dbReference>
<protein>
    <recommendedName>
        <fullName evidence="21">tRNA-dihydrouridine(47) synthase [NAD(P)(+)]</fullName>
        <ecNumber evidence="21">1.3.1.-</ecNumber>
    </recommendedName>
    <alternativeName>
        <fullName evidence="21">tRNA-dihydrouridine synthase 3</fullName>
    </alternativeName>
</protein>
<keyword evidence="5" id="KW-0121">Carboxypeptidase</keyword>
<dbReference type="GO" id="GO:0106414">
    <property type="term" value="F:mRNA dihydrouridine synthase activity"/>
    <property type="evidence" value="ECO:0007669"/>
    <property type="project" value="RHEA"/>
</dbReference>
<keyword evidence="25" id="KW-1185">Reference proteome</keyword>
<evidence type="ECO:0000256" key="20">
    <source>
        <dbReference type="PROSITE-ProRule" id="PRU00723"/>
    </source>
</evidence>
<dbReference type="STRING" id="400727.A0A2T7PAY9"/>
<evidence type="ECO:0000256" key="18">
    <source>
        <dbReference type="ARBA" id="ARBA00049447"/>
    </source>
</evidence>
<keyword evidence="3 21" id="KW-0285">Flavoprotein</keyword>
<dbReference type="CDD" id="cd02801">
    <property type="entry name" value="DUS_like_FMN"/>
    <property type="match status" value="1"/>
</dbReference>
<evidence type="ECO:0000256" key="3">
    <source>
        <dbReference type="ARBA" id="ARBA00022630"/>
    </source>
</evidence>